<dbReference type="Proteomes" id="UP000646484">
    <property type="component" value="Unassembled WGS sequence"/>
</dbReference>
<sequence length="205" mass="23509">MAKLIYLLKGVALIVLLGSCTKWNYHEGELANGVHDCSMWEYLHTQPWDWDSTIIMIEHAGLKDLFEGKGEHEQITFLGVTNYSIRLYMIENGYEKVTDIPVEFCQNTLSKLIIPQRVMLADVPRGKRDEYTGEESDGIEYRTLGGRLFMWTYQQPFEGVPDMGEISLHFFARGGTAVNRIYSTDIQTNNGVVQALGYSFQFKYI</sequence>
<dbReference type="PROSITE" id="PS51257">
    <property type="entry name" value="PROKAR_LIPOPROTEIN"/>
    <property type="match status" value="1"/>
</dbReference>
<accession>A0ABR7D203</accession>
<dbReference type="EMBL" id="JACOOH010000005">
    <property type="protein sequence ID" value="MBC5621968.1"/>
    <property type="molecule type" value="Genomic_DNA"/>
</dbReference>
<dbReference type="Gene3D" id="2.30.180.10">
    <property type="entry name" value="FAS1 domain"/>
    <property type="match status" value="1"/>
</dbReference>
<dbReference type="InterPro" id="IPR036378">
    <property type="entry name" value="FAS1_dom_sf"/>
</dbReference>
<reference evidence="1 2" key="1">
    <citation type="submission" date="2020-08" db="EMBL/GenBank/DDBJ databases">
        <title>Genome public.</title>
        <authorList>
            <person name="Liu C."/>
            <person name="Sun Q."/>
        </authorList>
    </citation>
    <scope>NUCLEOTIDE SEQUENCE [LARGE SCALE GENOMIC DNA]</scope>
    <source>
        <strain evidence="1 2">NSJ-56</strain>
    </source>
</reference>
<keyword evidence="2" id="KW-1185">Reference proteome</keyword>
<organism evidence="1 2">
    <name type="scientific">Butyricimonas hominis</name>
    <dbReference type="NCBI Taxonomy" id="2763032"/>
    <lineage>
        <taxon>Bacteria</taxon>
        <taxon>Pseudomonadati</taxon>
        <taxon>Bacteroidota</taxon>
        <taxon>Bacteroidia</taxon>
        <taxon>Bacteroidales</taxon>
        <taxon>Odoribacteraceae</taxon>
        <taxon>Butyricimonas</taxon>
    </lineage>
</organism>
<proteinExistence type="predicted"/>
<evidence type="ECO:0008006" key="3">
    <source>
        <dbReference type="Google" id="ProtNLM"/>
    </source>
</evidence>
<comment type="caution">
    <text evidence="1">The sequence shown here is derived from an EMBL/GenBank/DDBJ whole genome shotgun (WGS) entry which is preliminary data.</text>
</comment>
<protein>
    <recommendedName>
        <fullName evidence="3">DUF5034 domain-containing protein</fullName>
    </recommendedName>
</protein>
<name>A0ABR7D203_9BACT</name>
<gene>
    <name evidence="1" type="ORF">H8S64_12745</name>
</gene>
<evidence type="ECO:0000313" key="2">
    <source>
        <dbReference type="Proteomes" id="UP000646484"/>
    </source>
</evidence>
<evidence type="ECO:0000313" key="1">
    <source>
        <dbReference type="EMBL" id="MBC5621968.1"/>
    </source>
</evidence>
<dbReference type="RefSeq" id="WP_186976384.1">
    <property type="nucleotide sequence ID" value="NZ_JACOOH010000005.1"/>
</dbReference>